<feature type="transmembrane region" description="Helical" evidence="9">
    <location>
        <begin position="859"/>
        <end position="880"/>
    </location>
</feature>
<dbReference type="FunFam" id="3.40.50.300:FF:000854">
    <property type="entry name" value="Multidrug ABC transporter ATP-binding protein"/>
    <property type="match status" value="1"/>
</dbReference>
<dbReference type="InterPro" id="IPR011527">
    <property type="entry name" value="ABC1_TM_dom"/>
</dbReference>
<evidence type="ECO:0000256" key="1">
    <source>
        <dbReference type="ARBA" id="ARBA00004651"/>
    </source>
</evidence>
<feature type="transmembrane region" description="Helical" evidence="9">
    <location>
        <begin position="45"/>
        <end position="74"/>
    </location>
</feature>
<dbReference type="GO" id="GO:0005524">
    <property type="term" value="F:ATP binding"/>
    <property type="evidence" value="ECO:0007669"/>
    <property type="project" value="UniProtKB-KW"/>
</dbReference>
<keyword evidence="13" id="KW-1185">Reference proteome</keyword>
<dbReference type="PROSITE" id="PS00211">
    <property type="entry name" value="ABC_TRANSPORTER_1"/>
    <property type="match status" value="1"/>
</dbReference>
<feature type="transmembrane region" description="Helical" evidence="9">
    <location>
        <begin position="937"/>
        <end position="961"/>
    </location>
</feature>
<feature type="transmembrane region" description="Helical" evidence="9">
    <location>
        <begin position="830"/>
        <end position="853"/>
    </location>
</feature>
<dbReference type="InterPro" id="IPR003593">
    <property type="entry name" value="AAA+_ATPase"/>
</dbReference>
<keyword evidence="7 9" id="KW-1133">Transmembrane helix</keyword>
<dbReference type="SUPFAM" id="SSF90123">
    <property type="entry name" value="ABC transporter transmembrane region"/>
    <property type="match status" value="2"/>
</dbReference>
<sequence length="1255" mass="140520">METKRDEVVVLSLNTSDREDLRIKVENVTLVSKNIYMFMELKNDWFLLFLGTFSSIVLAAAPSGMTVLMGLIFTQLQNYFKGEYSSLGAYLADARLSCFSLVLIGLGSFIFSFFSFACYMQLGERQQSRVRRRIFESLLFNSIPWHEANKELNGELVQINRCIEELRVGVSICTGLAIQGILSVVALLITSFVYSWSLTFVIISTLPVMFVVVMFMSRKLAKYTTNENDESSYAAKIVDWVVRSPIIPRMCNAQTIEYEKFKDRASRSKNASMKALVANSLNLGALKFLTLMMFVQGFWYGSTMVRNGKLSAGDVVTCFGSSLMLAQTISGLSEQIIVFQEAIVALNKVLAVLSKPCRSFNSTEGLIVPPYCRGEISFRNVSFEYPTRRGRVLDEVSVEIPAGKHFFVVGKSGSGKSTLSSLLVKFYSASQGKVFVDGYDVERLSDDWLTKNITLVQQSSSFFNDTIKANILLGAGNKQLSEKDLRNVIDTVLLSQFIDELPAGLDTVMMYQGISLSGGQEQRLAIARALIRDTPILILDECVSALDESFKSIILTSIKEWRQGKTTIFMEHDYQQIQNDDEVIFMENGEVKETGTKDQLLKNPDSKFSHLVQIQQNMIKDIFSDEYELFIGLETNPSDRISNAYFNRVTRVFSNFFGQPVGHNAENNPIEKKRDSWDTTVETAAIKERPQNLMSIIQIFRLMNRYLCHKSLIVVGIVLAVFNGSCNPIFSWCFAKLLAGIVPVDSYVGSARYLLKWALLVILVISIDTLTLITKKIALGYASERWIYLIRTKALNKLLLQDMNWFSNKLNKPAEISALLMNDSRDLKTLVSSLLEVVFTGIVVLTLGSVWSIVIGWKLSLVAISVVPLFLLSAALYARLLETAENGYKNEVALTENQLHETITGIKTIRCLKLESHFISKFSEKVEALQCEGTSRAIYIGFGNALSLFLVYVAQAVILYYGMKLVSEEQYTVSQLMEVMSLMIFALMGVSDLMQQIPDISRGQRAGTYLIRLLGLKSSPVEVKGNLKPQCRSLVPVIEFVAVDFQYPHVSATALNNISFRVSQGEVLGIVGPSGSGKSTIAMLINRLFFAKKGCIRYNGVNIKDIEVPWFREQVTLIQQKPTFFDGTIRENLAYGMEGVSDRLILRALKVTMMDDYIRSLPEGLDTYIGSLNSVISGGQSQRLSIARAILREPKVIVMDEPTSSLDPENTEGIKDLVDKQLRVNGYTVIIVTHSQELIRICDRVLAIDHGRLVG</sequence>
<evidence type="ECO:0000256" key="6">
    <source>
        <dbReference type="ARBA" id="ARBA00022840"/>
    </source>
</evidence>
<reference evidence="12 13" key="1">
    <citation type="submission" date="2016-02" db="EMBL/GenBank/DDBJ databases">
        <title>Comparative genomic and transcriptomic foundation for Pichia pastoris.</title>
        <authorList>
            <person name="Love K.R."/>
            <person name="Shah K.A."/>
            <person name="Whittaker C.A."/>
            <person name="Wu J."/>
            <person name="Bartlett M.C."/>
            <person name="Ma D."/>
            <person name="Leeson R.L."/>
            <person name="Priest M."/>
            <person name="Young S.K."/>
            <person name="Love J.C."/>
        </authorList>
    </citation>
    <scope>NUCLEOTIDE SEQUENCE [LARGE SCALE GENOMIC DNA]</scope>
    <source>
        <strain evidence="12 13">ATCC 28485</strain>
    </source>
</reference>
<evidence type="ECO:0000256" key="9">
    <source>
        <dbReference type="SAM" id="Phobius"/>
    </source>
</evidence>
<dbReference type="EMBL" id="CP014586">
    <property type="protein sequence ID" value="ANZ77218.1"/>
    <property type="molecule type" value="Genomic_DNA"/>
</dbReference>
<accession>A0A1B2JHC4</accession>
<feature type="transmembrane region" description="Helical" evidence="9">
    <location>
        <begin position="94"/>
        <end position="122"/>
    </location>
</feature>
<dbReference type="SUPFAM" id="SSF52540">
    <property type="entry name" value="P-loop containing nucleoside triphosphate hydrolases"/>
    <property type="match status" value="2"/>
</dbReference>
<dbReference type="CDD" id="cd18577">
    <property type="entry name" value="ABC_6TM_Pgp_ABCB1_D1_like"/>
    <property type="match status" value="1"/>
</dbReference>
<dbReference type="OrthoDB" id="6500128at2759"/>
<comment type="subcellular location">
    <subcellularLocation>
        <location evidence="1">Cell membrane</location>
        <topology evidence="1">Multi-pass membrane protein</topology>
    </subcellularLocation>
</comment>
<keyword evidence="2" id="KW-0813">Transport</keyword>
<dbReference type="Gene3D" id="3.40.50.300">
    <property type="entry name" value="P-loop containing nucleotide triphosphate hydrolases"/>
    <property type="match status" value="2"/>
</dbReference>
<evidence type="ECO:0000259" key="11">
    <source>
        <dbReference type="PROSITE" id="PS50929"/>
    </source>
</evidence>
<name>A0A1B2JHC4_PICPA</name>
<evidence type="ECO:0000256" key="7">
    <source>
        <dbReference type="ARBA" id="ARBA00022989"/>
    </source>
</evidence>
<evidence type="ECO:0000313" key="12">
    <source>
        <dbReference type="EMBL" id="ANZ77218.1"/>
    </source>
</evidence>
<dbReference type="PROSITE" id="PS50929">
    <property type="entry name" value="ABC_TM1F"/>
    <property type="match status" value="2"/>
</dbReference>
<dbReference type="InterPro" id="IPR027417">
    <property type="entry name" value="P-loop_NTPase"/>
</dbReference>
<dbReference type="InterPro" id="IPR003439">
    <property type="entry name" value="ABC_transporter-like_ATP-bd"/>
</dbReference>
<feature type="transmembrane region" description="Helical" evidence="9">
    <location>
        <begin position="276"/>
        <end position="300"/>
    </location>
</feature>
<organism evidence="12 13">
    <name type="scientific">Komagataella pastoris</name>
    <name type="common">Yeast</name>
    <name type="synonym">Pichia pastoris</name>
    <dbReference type="NCBI Taxonomy" id="4922"/>
    <lineage>
        <taxon>Eukaryota</taxon>
        <taxon>Fungi</taxon>
        <taxon>Dikarya</taxon>
        <taxon>Ascomycota</taxon>
        <taxon>Saccharomycotina</taxon>
        <taxon>Pichiomycetes</taxon>
        <taxon>Pichiales</taxon>
        <taxon>Pichiaceae</taxon>
        <taxon>Komagataella</taxon>
    </lineage>
</organism>
<dbReference type="Gene3D" id="1.20.1560.10">
    <property type="entry name" value="ABC transporter type 1, transmembrane domain"/>
    <property type="match status" value="1"/>
</dbReference>
<evidence type="ECO:0000256" key="4">
    <source>
        <dbReference type="ARBA" id="ARBA00022692"/>
    </source>
</evidence>
<dbReference type="Proteomes" id="UP000094565">
    <property type="component" value="Chromosome 3"/>
</dbReference>
<evidence type="ECO:0000259" key="10">
    <source>
        <dbReference type="PROSITE" id="PS50893"/>
    </source>
</evidence>
<feature type="domain" description="ABC transporter" evidence="10">
    <location>
        <begin position="1038"/>
        <end position="1254"/>
    </location>
</feature>
<evidence type="ECO:0000256" key="8">
    <source>
        <dbReference type="ARBA" id="ARBA00023136"/>
    </source>
</evidence>
<feature type="transmembrane region" description="Helical" evidence="9">
    <location>
        <begin position="754"/>
        <end position="773"/>
    </location>
</feature>
<dbReference type="GO" id="GO:0005743">
    <property type="term" value="C:mitochondrial inner membrane"/>
    <property type="evidence" value="ECO:0007669"/>
    <property type="project" value="TreeGrafter"/>
</dbReference>
<dbReference type="InterPro" id="IPR017871">
    <property type="entry name" value="ABC_transporter-like_CS"/>
</dbReference>
<gene>
    <name evidence="12" type="primary">STE6</name>
    <name evidence="12" type="ORF">ATY40_BA7503659</name>
</gene>
<keyword evidence="8 9" id="KW-0472">Membrane</keyword>
<keyword evidence="3" id="KW-1003">Cell membrane</keyword>
<dbReference type="AlphaFoldDB" id="A0A1B2JHC4"/>
<feature type="domain" description="ABC transmembrane type-1" evidence="11">
    <location>
        <begin position="49"/>
        <end position="341"/>
    </location>
</feature>
<keyword evidence="6" id="KW-0067">ATP-binding</keyword>
<dbReference type="InterPro" id="IPR039421">
    <property type="entry name" value="Type_1_exporter"/>
</dbReference>
<dbReference type="Pfam" id="PF00005">
    <property type="entry name" value="ABC_tran"/>
    <property type="match status" value="2"/>
</dbReference>
<dbReference type="GO" id="GO:0015421">
    <property type="term" value="F:ABC-type oligopeptide transporter activity"/>
    <property type="evidence" value="ECO:0007669"/>
    <property type="project" value="TreeGrafter"/>
</dbReference>
<dbReference type="CDD" id="cd03228">
    <property type="entry name" value="ABCC_MRP_Like"/>
    <property type="match status" value="1"/>
</dbReference>
<dbReference type="InterPro" id="IPR036640">
    <property type="entry name" value="ABC1_TM_sf"/>
</dbReference>
<proteinExistence type="predicted"/>
<dbReference type="GO" id="GO:0090374">
    <property type="term" value="P:oligopeptide export from mitochondrion"/>
    <property type="evidence" value="ECO:0007669"/>
    <property type="project" value="TreeGrafter"/>
</dbReference>
<feature type="transmembrane region" description="Helical" evidence="9">
    <location>
        <begin position="168"/>
        <end position="189"/>
    </location>
</feature>
<dbReference type="PROSITE" id="PS50893">
    <property type="entry name" value="ABC_TRANSPORTER_2"/>
    <property type="match status" value="2"/>
</dbReference>
<evidence type="ECO:0000256" key="3">
    <source>
        <dbReference type="ARBA" id="ARBA00022475"/>
    </source>
</evidence>
<dbReference type="GO" id="GO:0005886">
    <property type="term" value="C:plasma membrane"/>
    <property type="evidence" value="ECO:0007669"/>
    <property type="project" value="UniProtKB-SubCell"/>
</dbReference>
<dbReference type="CDD" id="cd18578">
    <property type="entry name" value="ABC_6TM_Pgp_ABCB1_D2_like"/>
    <property type="match status" value="1"/>
</dbReference>
<keyword evidence="5" id="KW-0547">Nucleotide-binding</keyword>
<dbReference type="Pfam" id="PF00664">
    <property type="entry name" value="ABC_membrane"/>
    <property type="match status" value="2"/>
</dbReference>
<evidence type="ECO:0000256" key="2">
    <source>
        <dbReference type="ARBA" id="ARBA00022448"/>
    </source>
</evidence>
<dbReference type="SMART" id="SM00382">
    <property type="entry name" value="AAA"/>
    <property type="match status" value="2"/>
</dbReference>
<protein>
    <submittedName>
        <fullName evidence="12">BA75_03659T0</fullName>
    </submittedName>
</protein>
<feature type="domain" description="ABC transporter" evidence="10">
    <location>
        <begin position="376"/>
        <end position="613"/>
    </location>
</feature>
<feature type="transmembrane region" description="Helical" evidence="9">
    <location>
        <begin position="195"/>
        <end position="216"/>
    </location>
</feature>
<evidence type="ECO:0000256" key="5">
    <source>
        <dbReference type="ARBA" id="ARBA00022741"/>
    </source>
</evidence>
<dbReference type="FunFam" id="3.40.50.300:FF:000604">
    <property type="entry name" value="ABC transporter B family member 28"/>
    <property type="match status" value="1"/>
</dbReference>
<dbReference type="PANTHER" id="PTHR43394:SF15">
    <property type="entry name" value="ALPHA-FACTOR-TRANSPORTING ATPASE"/>
    <property type="match status" value="1"/>
</dbReference>
<dbReference type="GO" id="GO:0016887">
    <property type="term" value="F:ATP hydrolysis activity"/>
    <property type="evidence" value="ECO:0007669"/>
    <property type="project" value="InterPro"/>
</dbReference>
<feature type="domain" description="ABC transmembrane type-1" evidence="11">
    <location>
        <begin position="714"/>
        <end position="1002"/>
    </location>
</feature>
<dbReference type="PANTHER" id="PTHR43394">
    <property type="entry name" value="ATP-DEPENDENT PERMEASE MDL1, MITOCHONDRIAL"/>
    <property type="match status" value="1"/>
</dbReference>
<keyword evidence="4 9" id="KW-0812">Transmembrane</keyword>
<evidence type="ECO:0000313" key="13">
    <source>
        <dbReference type="Proteomes" id="UP000094565"/>
    </source>
</evidence>